<dbReference type="PROSITE" id="PS51257">
    <property type="entry name" value="PROKAR_LIPOPROTEIN"/>
    <property type="match status" value="1"/>
</dbReference>
<dbReference type="InterPro" id="IPR013783">
    <property type="entry name" value="Ig-like_fold"/>
</dbReference>
<dbReference type="Pfam" id="PF01833">
    <property type="entry name" value="TIG"/>
    <property type="match status" value="1"/>
</dbReference>
<evidence type="ECO:0000259" key="2">
    <source>
        <dbReference type="Pfam" id="PF01833"/>
    </source>
</evidence>
<dbReference type="CDD" id="cd00603">
    <property type="entry name" value="IPT_PCSR"/>
    <property type="match status" value="1"/>
</dbReference>
<name>A0A5J4RTH6_9ZZZZ</name>
<comment type="caution">
    <text evidence="3">The sequence shown here is derived from an EMBL/GenBank/DDBJ whole genome shotgun (WGS) entry which is preliminary data.</text>
</comment>
<dbReference type="AlphaFoldDB" id="A0A5J4RTH6"/>
<feature type="domain" description="IPT/TIG" evidence="2">
    <location>
        <begin position="43"/>
        <end position="122"/>
    </location>
</feature>
<accession>A0A5J4RTH6</accession>
<sequence length="443" mass="48953">MNNKKVHLVSLAASCCLSFFLISSCGDTDKKGTTVYDPTKPVTITSFYPDSGRIAEKVIFTGENFGSEPDSIRVWFNEKRGRVIGANGHTMYVVVPRTPGDTCTVTVQIGNHTQTLEQKFRYKISVSVSTICGNGVPEFRSGDLASAQMRPWYLAVDNEENIFVVQRGDGFYGLIRVNEEENIVEELGRGLNSPNVLTVDRETGMITVPADDPREILYTADPQEGWAVRTRNMKLDFDVSGGNTGIGRYKHAMAFCQLDGKVYTRYRSGDIAKIDPVTYKTEKVYQTDFGDVYGLAFHPLHPELLYLAMTGEVTGTGNYAHSICTIDVTNPEHSFRRLTAPNASGGFRDGEIELARFNNPCQIYFDPDGTLYVADMGNHCIRKITPSNLVQTVIGIPGSPGSEDGNTDEARFNQPRGLTVNKEGTTIYVADFGNARLRKLAIE</sequence>
<dbReference type="Pfam" id="PF01436">
    <property type="entry name" value="NHL"/>
    <property type="match status" value="2"/>
</dbReference>
<proteinExistence type="predicted"/>
<dbReference type="SUPFAM" id="SSF81296">
    <property type="entry name" value="E set domains"/>
    <property type="match status" value="1"/>
</dbReference>
<dbReference type="Gene3D" id="2.60.40.10">
    <property type="entry name" value="Immunoglobulins"/>
    <property type="match status" value="1"/>
</dbReference>
<organism evidence="3">
    <name type="scientific">termite gut metagenome</name>
    <dbReference type="NCBI Taxonomy" id="433724"/>
    <lineage>
        <taxon>unclassified sequences</taxon>
        <taxon>metagenomes</taxon>
        <taxon>organismal metagenomes</taxon>
    </lineage>
</organism>
<dbReference type="Gene3D" id="2.120.10.30">
    <property type="entry name" value="TolB, C-terminal domain"/>
    <property type="match status" value="1"/>
</dbReference>
<protein>
    <recommendedName>
        <fullName evidence="2">IPT/TIG domain-containing protein</fullName>
    </recommendedName>
</protein>
<gene>
    <name evidence="3" type="ORF">EZS27_015497</name>
</gene>
<dbReference type="InterPro" id="IPR001258">
    <property type="entry name" value="NHL_repeat"/>
</dbReference>
<reference evidence="3" key="1">
    <citation type="submission" date="2019-03" db="EMBL/GenBank/DDBJ databases">
        <title>Single cell metagenomics reveals metabolic interactions within the superorganism composed of flagellate Streblomastix strix and complex community of Bacteroidetes bacteria on its surface.</title>
        <authorList>
            <person name="Treitli S.C."/>
            <person name="Kolisko M."/>
            <person name="Husnik F."/>
            <person name="Keeling P."/>
            <person name="Hampl V."/>
        </authorList>
    </citation>
    <scope>NUCLEOTIDE SEQUENCE</scope>
    <source>
        <strain evidence="3">STM</strain>
    </source>
</reference>
<evidence type="ECO:0000256" key="1">
    <source>
        <dbReference type="ARBA" id="ARBA00022737"/>
    </source>
</evidence>
<dbReference type="InterPro" id="IPR011042">
    <property type="entry name" value="6-blade_b-propeller_TolB-like"/>
</dbReference>
<dbReference type="SUPFAM" id="SSF101898">
    <property type="entry name" value="NHL repeat"/>
    <property type="match status" value="1"/>
</dbReference>
<dbReference type="PANTHER" id="PTHR13833:SF71">
    <property type="entry name" value="NHL DOMAIN-CONTAINING PROTEIN"/>
    <property type="match status" value="1"/>
</dbReference>
<keyword evidence="1" id="KW-0677">Repeat</keyword>
<evidence type="ECO:0000313" key="3">
    <source>
        <dbReference type="EMBL" id="KAA6336343.1"/>
    </source>
</evidence>
<dbReference type="EMBL" id="SNRY01000804">
    <property type="protein sequence ID" value="KAA6336343.1"/>
    <property type="molecule type" value="Genomic_DNA"/>
</dbReference>
<dbReference type="InterPro" id="IPR002909">
    <property type="entry name" value="IPT_dom"/>
</dbReference>
<dbReference type="PANTHER" id="PTHR13833">
    <property type="match status" value="1"/>
</dbReference>
<dbReference type="InterPro" id="IPR014756">
    <property type="entry name" value="Ig_E-set"/>
</dbReference>